<evidence type="ECO:0000313" key="2">
    <source>
        <dbReference type="Proteomes" id="UP001372834"/>
    </source>
</evidence>
<proteinExistence type="predicted"/>
<comment type="caution">
    <text evidence="1">The sequence shown here is derived from an EMBL/GenBank/DDBJ whole genome shotgun (WGS) entry which is preliminary data.</text>
</comment>
<dbReference type="Proteomes" id="UP001372834">
    <property type="component" value="Unassembled WGS sequence"/>
</dbReference>
<sequence length="118" mass="13485">MKETDFLLVETFSPSQLIGLRKEERFGEVWAIGNKVQLSAICDLPDRPSVLLSSHLQALFCSSYYANVCLRFIGNFVRTFLGFPGLGSEHLTLKYRVNPPVEERRMAEALEVEKRKFS</sequence>
<reference evidence="1 2" key="1">
    <citation type="submission" date="2023-10" db="EMBL/GenBank/DDBJ databases">
        <title>Genomes of two closely related lineages of the louse Polyplax serrata with different host specificities.</title>
        <authorList>
            <person name="Martinu J."/>
            <person name="Tarabai H."/>
            <person name="Stefka J."/>
            <person name="Hypsa V."/>
        </authorList>
    </citation>
    <scope>NUCLEOTIDE SEQUENCE [LARGE SCALE GENOMIC DNA]</scope>
    <source>
        <strain evidence="1">HR10_N</strain>
    </source>
</reference>
<evidence type="ECO:0000313" key="1">
    <source>
        <dbReference type="EMBL" id="KAK6629636.1"/>
    </source>
</evidence>
<dbReference type="EMBL" id="JAWJWE010000036">
    <property type="protein sequence ID" value="KAK6629636.1"/>
    <property type="molecule type" value="Genomic_DNA"/>
</dbReference>
<organism evidence="1 2">
    <name type="scientific">Polyplax serrata</name>
    <name type="common">Common mouse louse</name>
    <dbReference type="NCBI Taxonomy" id="468196"/>
    <lineage>
        <taxon>Eukaryota</taxon>
        <taxon>Metazoa</taxon>
        <taxon>Ecdysozoa</taxon>
        <taxon>Arthropoda</taxon>
        <taxon>Hexapoda</taxon>
        <taxon>Insecta</taxon>
        <taxon>Pterygota</taxon>
        <taxon>Neoptera</taxon>
        <taxon>Paraneoptera</taxon>
        <taxon>Psocodea</taxon>
        <taxon>Troctomorpha</taxon>
        <taxon>Phthiraptera</taxon>
        <taxon>Anoplura</taxon>
        <taxon>Polyplacidae</taxon>
        <taxon>Polyplax</taxon>
    </lineage>
</organism>
<protein>
    <submittedName>
        <fullName evidence="1">Uncharacterized protein</fullName>
    </submittedName>
</protein>
<dbReference type="AlphaFoldDB" id="A0AAN8PHD8"/>
<gene>
    <name evidence="1" type="ORF">RUM43_003453</name>
</gene>
<name>A0AAN8PHD8_POLSC</name>
<accession>A0AAN8PHD8</accession>